<dbReference type="PANTHER" id="PTHR31908:SF2">
    <property type="entry name" value="PROTEIN CROWDED NUCLEI 4"/>
    <property type="match status" value="1"/>
</dbReference>
<dbReference type="GO" id="GO:0006997">
    <property type="term" value="P:nucleus organization"/>
    <property type="evidence" value="ECO:0007669"/>
    <property type="project" value="InterPro"/>
</dbReference>
<dbReference type="PANTHER" id="PTHR31908">
    <property type="entry name" value="PROTEIN CROWDED NUCLEI 4"/>
    <property type="match status" value="1"/>
</dbReference>
<feature type="region of interest" description="Disordered" evidence="6">
    <location>
        <begin position="1053"/>
        <end position="1088"/>
    </location>
</feature>
<keyword evidence="8" id="KW-1185">Reference proteome</keyword>
<name>A0A835MP30_9ROSI</name>
<feature type="coiled-coil region" evidence="5">
    <location>
        <begin position="501"/>
        <end position="776"/>
    </location>
</feature>
<evidence type="ECO:0000256" key="5">
    <source>
        <dbReference type="SAM" id="Coils"/>
    </source>
</evidence>
<dbReference type="OrthoDB" id="673795at2759"/>
<sequence length="1088" mass="125515">MSDPKYAYPYPAQGYYQGPPVMAPPQYYAAPPPRREPGFLEGWISILGNRTQEMTSPVTPSNGGGRALSFTSSARVLKTPLTDEKIWKRLKEAGFDEESVKRRDKAALIAYIANLEAEMFDLQYHMGLLILEKKEWTSKYDQMKSTAETADLMRRHDQASHLSALAEARKREESLKKALGVEKECISSMEKALHEMRTESAETKVAADSKLAEARDMVQDAQKKLLDAEAKLHAAEALQAEASRYHRAAERKLQEVEAREADLSRRMKAFKTDCDAKEKEIGLERQSLSERRKVLQKEQESLLDGQALLNQREDYIGSKSQELNQHGKELEVSKENIEKELRALNDEKSKLELTIASLSQREEAVIEREALLSKREQELLVFQEKLASKESVETQKIIASHDNVLRTRNSEFEAELDKKRKLVEDEIEAKKRAWELREFDLKQREDIVLEKEHDLEVQSRALVDKEKEVTDKINSLDDKERSLNVAEKDIELRRDLLLQEREEINKTKLDLQKSLDSLEDKRKQVDCAKEKLQTMTSETNEFAALEMKLKEEVDTLRAQKLELEAEEDRLKNEKGKFETEWELIDEKREELRKEAEIVAEEREAVSRLLKEERDSLRLEKEEIRDQHKRDVESLNHEREDFMNKMEQERSEWFNRIQKEHSDFLLGIEMQKRELESSIDKRREEIETYLRDKEKAFELEKKSELQHIASLREKAEKELEQATLEMKKLEAERMEINLDRERRDGEWAMLNKSIEELKGQTQKLEKQRQLLHQEREEIYIQIEQLKKLDNLKLALDDMEVEEMQLSSMESSRQKISAIRLLKQQTTVQDTGLASYGKLDTASNVGGLNSPTPKTSVAPSPNSARFSWIKRCTELVFKNSPEKPVSVSKECGMSDHEDTSLTAGKLDSSNGYSRKKLKSVQSFDKSQPIKYVYGEPKVILEVPPKGDISKEACHVEYDIMEASNERLTFPISEPEPQAERKQLVDNSSLDDSVNSQNGKGQSNKRKRQEEDTINDSVTSTQEAVHKDQHATEEADVVIIDKIIKVSEVACEITGPATSAHQEKPAQLQSSEKTPHHNTVKDKEVSEVLKE</sequence>
<evidence type="ECO:0000256" key="6">
    <source>
        <dbReference type="SAM" id="MobiDB-lite"/>
    </source>
</evidence>
<feature type="region of interest" description="Disordered" evidence="6">
    <location>
        <begin position="965"/>
        <end position="1027"/>
    </location>
</feature>
<dbReference type="EMBL" id="JADGMS010000012">
    <property type="protein sequence ID" value="KAF9671194.1"/>
    <property type="molecule type" value="Genomic_DNA"/>
</dbReference>
<dbReference type="GO" id="GO:0005652">
    <property type="term" value="C:nuclear lamina"/>
    <property type="evidence" value="ECO:0007669"/>
    <property type="project" value="UniProtKB-SubCell"/>
</dbReference>
<feature type="coiled-coil region" evidence="5">
    <location>
        <begin position="204"/>
        <end position="273"/>
    </location>
</feature>
<gene>
    <name evidence="7" type="ORF">SADUNF_Sadunf12G0022100</name>
</gene>
<proteinExistence type="inferred from homology"/>
<feature type="compositionally biased region" description="Low complexity" evidence="6">
    <location>
        <begin position="982"/>
        <end position="995"/>
    </location>
</feature>
<dbReference type="AlphaFoldDB" id="A0A835MP30"/>
<reference evidence="7 8" key="1">
    <citation type="submission" date="2020-10" db="EMBL/GenBank/DDBJ databases">
        <title>Plant Genome Project.</title>
        <authorList>
            <person name="Zhang R.-G."/>
        </authorList>
    </citation>
    <scope>NUCLEOTIDE SEQUENCE [LARGE SCALE GENOMIC DNA]</scope>
    <source>
        <strain evidence="7">FAFU-HL-1</strain>
        <tissue evidence="7">Leaf</tissue>
    </source>
</reference>
<feature type="compositionally biased region" description="Basic and acidic residues" evidence="6">
    <location>
        <begin position="1070"/>
        <end position="1088"/>
    </location>
</feature>
<evidence type="ECO:0000256" key="2">
    <source>
        <dbReference type="ARBA" id="ARBA00023242"/>
    </source>
</evidence>
<organism evidence="7 8">
    <name type="scientific">Salix dunnii</name>
    <dbReference type="NCBI Taxonomy" id="1413687"/>
    <lineage>
        <taxon>Eukaryota</taxon>
        <taxon>Viridiplantae</taxon>
        <taxon>Streptophyta</taxon>
        <taxon>Embryophyta</taxon>
        <taxon>Tracheophyta</taxon>
        <taxon>Spermatophyta</taxon>
        <taxon>Magnoliopsida</taxon>
        <taxon>eudicotyledons</taxon>
        <taxon>Gunneridae</taxon>
        <taxon>Pentapetalae</taxon>
        <taxon>rosids</taxon>
        <taxon>fabids</taxon>
        <taxon>Malpighiales</taxon>
        <taxon>Salicaceae</taxon>
        <taxon>Saliceae</taxon>
        <taxon>Salix</taxon>
    </lineage>
</organism>
<feature type="region of interest" description="Disordered" evidence="6">
    <location>
        <begin position="882"/>
        <end position="909"/>
    </location>
</feature>
<dbReference type="InterPro" id="IPR040418">
    <property type="entry name" value="CRWN"/>
</dbReference>
<evidence type="ECO:0000256" key="3">
    <source>
        <dbReference type="ARBA" id="ARBA00024186"/>
    </source>
</evidence>
<feature type="coiled-coil region" evidence="5">
    <location>
        <begin position="320"/>
        <end position="361"/>
    </location>
</feature>
<comment type="similarity">
    <text evidence="4">Belongs to the CRWN family.</text>
</comment>
<dbReference type="Proteomes" id="UP000657918">
    <property type="component" value="Unassembled WGS sequence"/>
</dbReference>
<comment type="caution">
    <text evidence="7">The sequence shown here is derived from an EMBL/GenBank/DDBJ whole genome shotgun (WGS) entry which is preliminary data.</text>
</comment>
<evidence type="ECO:0000256" key="1">
    <source>
        <dbReference type="ARBA" id="ARBA00023054"/>
    </source>
</evidence>
<comment type="subcellular location">
    <subcellularLocation>
        <location evidence="3">Nucleus lamina</location>
    </subcellularLocation>
</comment>
<protein>
    <submittedName>
        <fullName evidence="7">Uncharacterized protein</fullName>
    </submittedName>
</protein>
<evidence type="ECO:0000313" key="8">
    <source>
        <dbReference type="Proteomes" id="UP000657918"/>
    </source>
</evidence>
<accession>A0A835MP30</accession>
<keyword evidence="2" id="KW-0539">Nucleus</keyword>
<evidence type="ECO:0000313" key="7">
    <source>
        <dbReference type="EMBL" id="KAF9671194.1"/>
    </source>
</evidence>
<evidence type="ECO:0000256" key="4">
    <source>
        <dbReference type="ARBA" id="ARBA00024208"/>
    </source>
</evidence>
<keyword evidence="1 5" id="KW-0175">Coiled coil</keyword>